<evidence type="ECO:0000313" key="4">
    <source>
        <dbReference type="Proteomes" id="UP001296104"/>
    </source>
</evidence>
<accession>A0AAI8Z657</accession>
<protein>
    <submittedName>
        <fullName evidence="3">Uncharacterized protein</fullName>
    </submittedName>
</protein>
<evidence type="ECO:0000313" key="3">
    <source>
        <dbReference type="EMBL" id="CAK4033162.1"/>
    </source>
</evidence>
<evidence type="ECO:0000256" key="1">
    <source>
        <dbReference type="SAM" id="MobiDB-lite"/>
    </source>
</evidence>
<keyword evidence="4" id="KW-1185">Reference proteome</keyword>
<keyword evidence="2" id="KW-0472">Membrane</keyword>
<reference evidence="3" key="1">
    <citation type="submission" date="2023-11" db="EMBL/GenBank/DDBJ databases">
        <authorList>
            <person name="Alioto T."/>
            <person name="Alioto T."/>
            <person name="Gomez Garrido J."/>
        </authorList>
    </citation>
    <scope>NUCLEOTIDE SEQUENCE</scope>
</reference>
<name>A0AAI8Z657_9PEZI</name>
<evidence type="ECO:0000256" key="2">
    <source>
        <dbReference type="SAM" id="Phobius"/>
    </source>
</evidence>
<gene>
    <name evidence="3" type="ORF">LECACI_7A008320</name>
</gene>
<proteinExistence type="predicted"/>
<feature type="transmembrane region" description="Helical" evidence="2">
    <location>
        <begin position="50"/>
        <end position="72"/>
    </location>
</feature>
<keyword evidence="2" id="KW-0812">Transmembrane</keyword>
<dbReference type="EMBL" id="CAVMBE010000079">
    <property type="protein sequence ID" value="CAK4033162.1"/>
    <property type="molecule type" value="Genomic_DNA"/>
</dbReference>
<feature type="transmembrane region" description="Helical" evidence="2">
    <location>
        <begin position="128"/>
        <end position="147"/>
    </location>
</feature>
<keyword evidence="2" id="KW-1133">Transmembrane helix</keyword>
<comment type="caution">
    <text evidence="3">The sequence shown here is derived from an EMBL/GenBank/DDBJ whole genome shotgun (WGS) entry which is preliminary data.</text>
</comment>
<feature type="compositionally biased region" description="Basic and acidic residues" evidence="1">
    <location>
        <begin position="1"/>
        <end position="17"/>
    </location>
</feature>
<feature type="region of interest" description="Disordered" evidence="1">
    <location>
        <begin position="1"/>
        <end position="31"/>
    </location>
</feature>
<dbReference type="AlphaFoldDB" id="A0AAI8Z657"/>
<feature type="transmembrane region" description="Helical" evidence="2">
    <location>
        <begin position="78"/>
        <end position="96"/>
    </location>
</feature>
<sequence>MATTHDDANDMYDEHHGHGPAPGETAEQHAQHAQYAHTKHWGLGRRAECALFYAFTVPSWCFEIASCAIGSFDKTVSHAFIATCTAWLVLWAAAWLQTATAMVQRASWVRDEANLKDRKQYLYLSVRLQRLMLPTSVIALVTFIVAYTRREQYKDLAYWLIYLLFFIFNCVGCVMNAYNNISWECDRLHYEEGFPAFKHTRLAILGIPSSDRGIFRFD</sequence>
<dbReference type="Proteomes" id="UP001296104">
    <property type="component" value="Unassembled WGS sequence"/>
</dbReference>
<organism evidence="3 4">
    <name type="scientific">Lecanosticta acicola</name>
    <dbReference type="NCBI Taxonomy" id="111012"/>
    <lineage>
        <taxon>Eukaryota</taxon>
        <taxon>Fungi</taxon>
        <taxon>Dikarya</taxon>
        <taxon>Ascomycota</taxon>
        <taxon>Pezizomycotina</taxon>
        <taxon>Dothideomycetes</taxon>
        <taxon>Dothideomycetidae</taxon>
        <taxon>Mycosphaerellales</taxon>
        <taxon>Mycosphaerellaceae</taxon>
        <taxon>Lecanosticta</taxon>
    </lineage>
</organism>
<feature type="transmembrane region" description="Helical" evidence="2">
    <location>
        <begin position="159"/>
        <end position="178"/>
    </location>
</feature>